<gene>
    <name evidence="2" type="ORF">TSPGSL018_4342</name>
</gene>
<dbReference type="PANTHER" id="PTHR43162">
    <property type="match status" value="1"/>
</dbReference>
<keyword evidence="1" id="KW-0732">Signal</keyword>
<protein>
    <submittedName>
        <fullName evidence="2">Prestalk a differentiation protein a</fullName>
    </submittedName>
</protein>
<proteinExistence type="predicted"/>
<dbReference type="InterPro" id="IPR036291">
    <property type="entry name" value="NAD(P)-bd_dom_sf"/>
</dbReference>
<dbReference type="InterPro" id="IPR051604">
    <property type="entry name" value="Ergot_Alk_Oxidoreductase"/>
</dbReference>
<dbReference type="SUPFAM" id="SSF51735">
    <property type="entry name" value="NAD(P)-binding Rossmann-fold domains"/>
    <property type="match status" value="1"/>
</dbReference>
<evidence type="ECO:0000256" key="1">
    <source>
        <dbReference type="SAM" id="SignalP"/>
    </source>
</evidence>
<feature type="signal peptide" evidence="1">
    <location>
        <begin position="1"/>
        <end position="19"/>
    </location>
</feature>
<sequence length="359" mass="38713">MKYHFPFLILVVTSISSSGQVDSVASHHMPDRLSETVPLDTSAIRSTLLLTFADGPEGYSLATSLLTVKELRQKVGVIVAAVSSIDSQAAQDLKRLGAQVRALTPLGTALFRGVDWAFLLAPLTSDRLERGLELMQTAAAARVPNVLLLSVVGAENWNSTGTTGSLQDYWLLENYLKNAWEDKAVVLRTYFYQQNLGFWASDVIKTQGVIRLPLLEGRFFSPLHQLDVARAAAVVAQHRRVNSQHAGKTFNLTGPDLFDGGLLAATASEAVGRQLAYEKIGLGVCTEILRESGQLDGSEARLLLGLLELHPKLCASGGLVCPSPDVADITGGPATPAAAYFREHKAEFGRHLLPSRTVS</sequence>
<feature type="chain" id="PRO_5001606514" evidence="1">
    <location>
        <begin position="20"/>
        <end position="359"/>
    </location>
</feature>
<name>A0A061SJC9_9CHLO</name>
<dbReference type="PANTHER" id="PTHR43162:SF1">
    <property type="entry name" value="PRESTALK A DIFFERENTIATION PROTEIN A"/>
    <property type="match status" value="1"/>
</dbReference>
<dbReference type="Gene3D" id="3.40.50.720">
    <property type="entry name" value="NAD(P)-binding Rossmann-like Domain"/>
    <property type="match status" value="1"/>
</dbReference>
<reference evidence="2" key="1">
    <citation type="submission" date="2014-05" db="EMBL/GenBank/DDBJ databases">
        <title>The transcriptome of the halophilic microalga Tetraselmis sp. GSL018 isolated from the Great Salt Lake, Utah.</title>
        <authorList>
            <person name="Jinkerson R.E."/>
            <person name="D'Adamo S."/>
            <person name="Posewitz M.C."/>
        </authorList>
    </citation>
    <scope>NUCLEOTIDE SEQUENCE</scope>
    <source>
        <strain evidence="2">GSL018</strain>
    </source>
</reference>
<dbReference type="EMBL" id="GBEZ01002004">
    <property type="protein sequence ID" value="JAC83015.1"/>
    <property type="molecule type" value="Transcribed_RNA"/>
</dbReference>
<accession>A0A061SJC9</accession>
<dbReference type="AlphaFoldDB" id="A0A061SJC9"/>
<evidence type="ECO:0000313" key="2">
    <source>
        <dbReference type="EMBL" id="JAC83015.1"/>
    </source>
</evidence>
<dbReference type="Gene3D" id="3.90.25.10">
    <property type="entry name" value="UDP-galactose 4-epimerase, domain 1"/>
    <property type="match status" value="1"/>
</dbReference>
<organism evidence="2">
    <name type="scientific">Tetraselmis sp. GSL018</name>
    <dbReference type="NCBI Taxonomy" id="582737"/>
    <lineage>
        <taxon>Eukaryota</taxon>
        <taxon>Viridiplantae</taxon>
        <taxon>Chlorophyta</taxon>
        <taxon>core chlorophytes</taxon>
        <taxon>Chlorodendrophyceae</taxon>
        <taxon>Chlorodendrales</taxon>
        <taxon>Chlorodendraceae</taxon>
        <taxon>Tetraselmis</taxon>
    </lineage>
</organism>